<name>A0AAV0JFV0_9ROSI</name>
<dbReference type="AlphaFoldDB" id="A0AAV0JFV0"/>
<feature type="compositionally biased region" description="Polar residues" evidence="3">
    <location>
        <begin position="289"/>
        <end position="298"/>
    </location>
</feature>
<dbReference type="EMBL" id="CAMGYJ010000005">
    <property type="protein sequence ID" value="CAI0408786.1"/>
    <property type="molecule type" value="Genomic_DNA"/>
</dbReference>
<organism evidence="4 5">
    <name type="scientific">Linum tenue</name>
    <dbReference type="NCBI Taxonomy" id="586396"/>
    <lineage>
        <taxon>Eukaryota</taxon>
        <taxon>Viridiplantae</taxon>
        <taxon>Streptophyta</taxon>
        <taxon>Embryophyta</taxon>
        <taxon>Tracheophyta</taxon>
        <taxon>Spermatophyta</taxon>
        <taxon>Magnoliopsida</taxon>
        <taxon>eudicotyledons</taxon>
        <taxon>Gunneridae</taxon>
        <taxon>Pentapetalae</taxon>
        <taxon>rosids</taxon>
        <taxon>fabids</taxon>
        <taxon>Malpighiales</taxon>
        <taxon>Linaceae</taxon>
        <taxon>Linum</taxon>
    </lineage>
</organism>
<dbReference type="Proteomes" id="UP001154282">
    <property type="component" value="Unassembled WGS sequence"/>
</dbReference>
<evidence type="ECO:0000313" key="4">
    <source>
        <dbReference type="EMBL" id="CAI0408786.1"/>
    </source>
</evidence>
<evidence type="ECO:0000256" key="2">
    <source>
        <dbReference type="ARBA" id="ARBA00025223"/>
    </source>
</evidence>
<keyword evidence="5" id="KW-1185">Reference proteome</keyword>
<sequence length="354" mass="40210">MEIKSSTCHPVSNSYGSAAASFEDHLMQQKLLFSANLKSLRKQLYSAAAQFEQSYSNEVQKEILTDTCKDYTIKALINTIDHLGSVAYKVNSFLDQTANEVAAVELRFYSLEQRAKTWQHYINRGGIYQHSLAFKAPKHHTQYIIPGRNLQTFAFKIISITMLVFCEVHKKFFCSAEDAKEAAEWEGESVTTEENEAHCSRSSSSLELNFHRLANAVRKKTNGNSPSTFLREGHSQFKYSEESSRQPKLAFLWSSTSTIDSNKKRADSPQQHPLLRSGSLYLKRSISTNYANGKQRNPSAPRRLVSWPEQRGIDGGKNKNEQQSSKSKRLFRAMVSLRGTRKDNGSIYKQLDEI</sequence>
<evidence type="ECO:0000256" key="1">
    <source>
        <dbReference type="ARBA" id="ARBA00010020"/>
    </source>
</evidence>
<comment type="caution">
    <text evidence="4">The sequence shown here is derived from an EMBL/GenBank/DDBJ whole genome shotgun (WGS) entry which is preliminary data.</text>
</comment>
<feature type="region of interest" description="Disordered" evidence="3">
    <location>
        <begin position="260"/>
        <end position="279"/>
    </location>
</feature>
<feature type="region of interest" description="Disordered" evidence="3">
    <location>
        <begin position="289"/>
        <end position="328"/>
    </location>
</feature>
<evidence type="ECO:0000256" key="3">
    <source>
        <dbReference type="SAM" id="MobiDB-lite"/>
    </source>
</evidence>
<accession>A0AAV0JFV0</accession>
<dbReference type="PANTHER" id="PTHR10460:SF10">
    <property type="entry name" value="PROTEIN ABIL3"/>
    <property type="match status" value="1"/>
</dbReference>
<feature type="compositionally biased region" description="Basic and acidic residues" evidence="3">
    <location>
        <begin position="311"/>
        <end position="320"/>
    </location>
</feature>
<dbReference type="Gene3D" id="6.10.140.1620">
    <property type="match status" value="1"/>
</dbReference>
<comment type="function">
    <text evidence="2">Involved in regulation of actin and microtubule organization. Part of a WAVE complex that activates the Arp2/3 complex.</text>
</comment>
<protein>
    <submittedName>
        <fullName evidence="4">Uncharacterized protein</fullName>
    </submittedName>
</protein>
<evidence type="ECO:0000313" key="5">
    <source>
        <dbReference type="Proteomes" id="UP001154282"/>
    </source>
</evidence>
<dbReference type="PANTHER" id="PTHR10460">
    <property type="entry name" value="ABL INTERACTOR FAMILY MEMBER"/>
    <property type="match status" value="1"/>
</dbReference>
<gene>
    <name evidence="4" type="ORF">LITE_LOCUS14109</name>
</gene>
<comment type="similarity">
    <text evidence="1">Belongs to the ABI family.</text>
</comment>
<dbReference type="InterPro" id="IPR028457">
    <property type="entry name" value="ABI"/>
</dbReference>
<reference evidence="4" key="1">
    <citation type="submission" date="2022-08" db="EMBL/GenBank/DDBJ databases">
        <authorList>
            <person name="Gutierrez-Valencia J."/>
        </authorList>
    </citation>
    <scope>NUCLEOTIDE SEQUENCE</scope>
</reference>
<proteinExistence type="inferred from homology"/>